<dbReference type="AlphaFoldDB" id="A0A1W1HIE9"/>
<name>A0A1W1HIE9_9BACT</name>
<reference evidence="5 6" key="1">
    <citation type="submission" date="2017-03" db="EMBL/GenBank/DDBJ databases">
        <authorList>
            <person name="Afonso C.L."/>
            <person name="Miller P.J."/>
            <person name="Scott M.A."/>
            <person name="Spackman E."/>
            <person name="Goraichik I."/>
            <person name="Dimitrov K.M."/>
            <person name="Suarez D.L."/>
            <person name="Swayne D.E."/>
        </authorList>
    </citation>
    <scope>NUCLEOTIDE SEQUENCE [LARGE SCALE GENOMIC DNA]</scope>
    <source>
        <strain evidence="5">PRJEB14757</strain>
    </source>
</reference>
<evidence type="ECO:0000256" key="1">
    <source>
        <dbReference type="ARBA" id="ARBA00037999"/>
    </source>
</evidence>
<keyword evidence="5" id="KW-0032">Aminotransferase</keyword>
<keyword evidence="5" id="KW-0808">Transferase</keyword>
<dbReference type="SUPFAM" id="SSF53383">
    <property type="entry name" value="PLP-dependent transferases"/>
    <property type="match status" value="1"/>
</dbReference>
<feature type="active site" description="Proton acceptor" evidence="2">
    <location>
        <position position="186"/>
    </location>
</feature>
<dbReference type="STRING" id="1246637.MTBBW1_60062"/>
<dbReference type="EMBL" id="FWEV01000303">
    <property type="protein sequence ID" value="SLM32162.1"/>
    <property type="molecule type" value="Genomic_DNA"/>
</dbReference>
<feature type="modified residue" description="N6-(pyridoxal phosphate)lysine" evidence="3">
    <location>
        <position position="186"/>
    </location>
</feature>
<sequence length="402" mass="44181">MPGFELFGDRERKEVMDVLETGVLFRYGFDNARKGHWKAATFEKKLCEKSGAKYAHLCSSGTAALSTALAACGIGAGDEVIVPPFTFVATFEAILNAGAVPVFAEIDETLCLDPSKLEEVITSRTRAVIPVHMCGAMAQIDEIQSFCKAHNLVLIEDACQSIGASFNGKSLGTFGDMGCFSFDAVKTITCGEGGGIITNSKQLYDLAHQYSDHGHDHLGGADRGADDHPILGANYRISELNAAVGVAQLSRLDAIIEIQRKNKQEIKNVLALFNDVSFRQLPDPDGDSATFISFFLPDANRAQQIMKAFAANGVDGCFYWYNNNWHYLRHWHHLKEMKTSAKLPLQQMKSISPDIIPDYSALSLPQSDSIMQRTISMQIKLSWSNKEIEERIESIKSAFIAA</sequence>
<dbReference type="PIRSF" id="PIRSF000390">
    <property type="entry name" value="PLP_StrS"/>
    <property type="match status" value="1"/>
</dbReference>
<gene>
    <name evidence="5" type="ORF">MTBBW1_60062</name>
</gene>
<dbReference type="GO" id="GO:0047310">
    <property type="term" value="F:glutamine-scyllo-inositol transaminase activity"/>
    <property type="evidence" value="ECO:0007669"/>
    <property type="project" value="UniProtKB-EC"/>
</dbReference>
<evidence type="ECO:0000256" key="3">
    <source>
        <dbReference type="PIRSR" id="PIRSR000390-2"/>
    </source>
</evidence>
<dbReference type="InterPro" id="IPR000653">
    <property type="entry name" value="DegT/StrS_aminotransferase"/>
</dbReference>
<proteinExistence type="inferred from homology"/>
<dbReference type="GO" id="GO:0030170">
    <property type="term" value="F:pyridoxal phosphate binding"/>
    <property type="evidence" value="ECO:0007669"/>
    <property type="project" value="TreeGrafter"/>
</dbReference>
<evidence type="ECO:0000313" key="6">
    <source>
        <dbReference type="Proteomes" id="UP000191931"/>
    </source>
</evidence>
<protein>
    <submittedName>
        <fullName evidence="5">Glutamine--scyllo-inositol transaminase</fullName>
        <ecNumber evidence="5">2.6.1.50</ecNumber>
    </submittedName>
</protein>
<comment type="similarity">
    <text evidence="1 4">Belongs to the DegT/DnrJ/EryC1 family.</text>
</comment>
<evidence type="ECO:0000256" key="4">
    <source>
        <dbReference type="RuleBase" id="RU004508"/>
    </source>
</evidence>
<dbReference type="PANTHER" id="PTHR30244">
    <property type="entry name" value="TRANSAMINASE"/>
    <property type="match status" value="1"/>
</dbReference>
<dbReference type="Gene3D" id="3.90.1150.10">
    <property type="entry name" value="Aspartate Aminotransferase, domain 1"/>
    <property type="match status" value="1"/>
</dbReference>
<dbReference type="CDD" id="cd00616">
    <property type="entry name" value="AHBA_syn"/>
    <property type="match status" value="1"/>
</dbReference>
<dbReference type="InterPro" id="IPR015424">
    <property type="entry name" value="PyrdxlP-dep_Trfase"/>
</dbReference>
<accession>A0A1W1HIE9</accession>
<dbReference type="Proteomes" id="UP000191931">
    <property type="component" value="Unassembled WGS sequence"/>
</dbReference>
<dbReference type="InterPro" id="IPR015421">
    <property type="entry name" value="PyrdxlP-dep_Trfase_major"/>
</dbReference>
<dbReference type="InterPro" id="IPR015422">
    <property type="entry name" value="PyrdxlP-dep_Trfase_small"/>
</dbReference>
<keyword evidence="3 4" id="KW-0663">Pyridoxal phosphate</keyword>
<evidence type="ECO:0000256" key="2">
    <source>
        <dbReference type="PIRSR" id="PIRSR000390-1"/>
    </source>
</evidence>
<organism evidence="5 6">
    <name type="scientific">Desulfamplus magnetovallimortis</name>
    <dbReference type="NCBI Taxonomy" id="1246637"/>
    <lineage>
        <taxon>Bacteria</taxon>
        <taxon>Pseudomonadati</taxon>
        <taxon>Thermodesulfobacteriota</taxon>
        <taxon>Desulfobacteria</taxon>
        <taxon>Desulfobacterales</taxon>
        <taxon>Desulfobacteraceae</taxon>
        <taxon>Desulfamplus</taxon>
    </lineage>
</organism>
<evidence type="ECO:0000313" key="5">
    <source>
        <dbReference type="EMBL" id="SLM32162.1"/>
    </source>
</evidence>
<keyword evidence="6" id="KW-1185">Reference proteome</keyword>
<dbReference type="GO" id="GO:0000271">
    <property type="term" value="P:polysaccharide biosynthetic process"/>
    <property type="evidence" value="ECO:0007669"/>
    <property type="project" value="TreeGrafter"/>
</dbReference>
<dbReference type="RefSeq" id="WP_080798029.1">
    <property type="nucleotide sequence ID" value="NZ_LT828540.1"/>
</dbReference>
<dbReference type="OrthoDB" id="9771070at2"/>
<dbReference type="PANTHER" id="PTHR30244:SF34">
    <property type="entry name" value="DTDP-4-AMINO-4,6-DIDEOXYGALACTOSE TRANSAMINASE"/>
    <property type="match status" value="1"/>
</dbReference>
<dbReference type="EC" id="2.6.1.50" evidence="5"/>
<dbReference type="Gene3D" id="3.40.640.10">
    <property type="entry name" value="Type I PLP-dependent aspartate aminotransferase-like (Major domain)"/>
    <property type="match status" value="1"/>
</dbReference>
<dbReference type="Pfam" id="PF01041">
    <property type="entry name" value="DegT_DnrJ_EryC1"/>
    <property type="match status" value="1"/>
</dbReference>